<dbReference type="RefSeq" id="WP_011989156.1">
    <property type="nucleotide sequence ID" value="NC_009706.1"/>
</dbReference>
<keyword evidence="1" id="KW-0732">Signal</keyword>
<sequence>MQIEIGMTYEQVKTILGEGTEESSTGDGDTKTITYRWKNSDGSNLSVTLQGDRVMNKTQTFLQSMDAKVTMDKYPISIKIDFLLF</sequence>
<dbReference type="AlphaFoldDB" id="A5N5R0"/>
<proteinExistence type="predicted"/>
<evidence type="ECO:0000313" key="2">
    <source>
        <dbReference type="EMBL" id="EDK32641.1"/>
    </source>
</evidence>
<evidence type="ECO:0000256" key="1">
    <source>
        <dbReference type="ARBA" id="ARBA00022729"/>
    </source>
</evidence>
<dbReference type="STRING" id="431943.CKL_0587"/>
<protein>
    <recommendedName>
        <fullName evidence="4">DUF3862 domain-containing protein</fullName>
    </recommendedName>
</protein>
<gene>
    <name evidence="2" type="ordered locus">CKL_0587</name>
</gene>
<organism evidence="2 3">
    <name type="scientific">Clostridium kluyveri (strain ATCC 8527 / DSM 555 / NBRC 12016 / NCIMB 10680 / K1)</name>
    <dbReference type="NCBI Taxonomy" id="431943"/>
    <lineage>
        <taxon>Bacteria</taxon>
        <taxon>Bacillati</taxon>
        <taxon>Bacillota</taxon>
        <taxon>Clostridia</taxon>
        <taxon>Eubacteriales</taxon>
        <taxon>Clostridiaceae</taxon>
        <taxon>Clostridium</taxon>
    </lineage>
</organism>
<dbReference type="KEGG" id="ckl:CKL_0587"/>
<evidence type="ECO:0008006" key="4">
    <source>
        <dbReference type="Google" id="ProtNLM"/>
    </source>
</evidence>
<evidence type="ECO:0000313" key="3">
    <source>
        <dbReference type="Proteomes" id="UP000002411"/>
    </source>
</evidence>
<dbReference type="Proteomes" id="UP000002411">
    <property type="component" value="Chromosome"/>
</dbReference>
<accession>A5N5R0</accession>
<dbReference type="HOGENOM" id="CLU_2506868_0_0_9"/>
<dbReference type="InterPro" id="IPR037873">
    <property type="entry name" value="BamE-like"/>
</dbReference>
<dbReference type="EMBL" id="CP000673">
    <property type="protein sequence ID" value="EDK32641.1"/>
    <property type="molecule type" value="Genomic_DNA"/>
</dbReference>
<dbReference type="Gene3D" id="3.30.1450.10">
    <property type="match status" value="1"/>
</dbReference>
<reference evidence="2 3" key="1">
    <citation type="journal article" date="2008" name="Proc. Natl. Acad. Sci. U.S.A.">
        <title>The genome of Clostridium kluyveri, a strict anaerobe with unique metabolic features.</title>
        <authorList>
            <person name="Seedorf H."/>
            <person name="Fricke W.F."/>
            <person name="Veith B."/>
            <person name="Brueggemann H."/>
            <person name="Liesegang H."/>
            <person name="Strittmatter A."/>
            <person name="Miethke M."/>
            <person name="Buckel W."/>
            <person name="Hinderberger J."/>
            <person name="Li F."/>
            <person name="Hagemeier C."/>
            <person name="Thauer R.K."/>
            <person name="Gottschalk G."/>
        </authorList>
    </citation>
    <scope>NUCLEOTIDE SEQUENCE [LARGE SCALE GENOMIC DNA]</scope>
    <source>
        <strain evidence="3">ATCC 8527 / DSM 555 / NCIMB 10680</strain>
    </source>
</reference>
<name>A5N5R0_CLOK5</name>
<keyword evidence="3" id="KW-1185">Reference proteome</keyword>